<dbReference type="InterPro" id="IPR007378">
    <property type="entry name" value="Tic22-like"/>
</dbReference>
<keyword evidence="4" id="KW-0732">Signal</keyword>
<comment type="subcellular location">
    <subcellularLocation>
        <location evidence="1">Plastid</location>
        <location evidence="1">Chloroplast</location>
    </subcellularLocation>
</comment>
<gene>
    <name evidence="5" type="ORF">CTEN210_05098</name>
</gene>
<evidence type="ECO:0000256" key="1">
    <source>
        <dbReference type="ARBA" id="ARBA00004229"/>
    </source>
</evidence>
<proteinExistence type="predicted"/>
<dbReference type="GO" id="GO:0015031">
    <property type="term" value="P:protein transport"/>
    <property type="evidence" value="ECO:0007669"/>
    <property type="project" value="InterPro"/>
</dbReference>
<protein>
    <submittedName>
        <fullName evidence="5">Uncharacterized protein</fullName>
    </submittedName>
</protein>
<evidence type="ECO:0000313" key="5">
    <source>
        <dbReference type="EMBL" id="GFH48622.1"/>
    </source>
</evidence>
<dbReference type="Proteomes" id="UP001054902">
    <property type="component" value="Unassembled WGS sequence"/>
</dbReference>
<keyword evidence="2" id="KW-0150">Chloroplast</keyword>
<keyword evidence="6" id="KW-1185">Reference proteome</keyword>
<dbReference type="AlphaFoldDB" id="A0AAD3CMD1"/>
<comment type="caution">
    <text evidence="5">The sequence shown here is derived from an EMBL/GenBank/DDBJ whole genome shotgun (WGS) entry which is preliminary data.</text>
</comment>
<feature type="signal peptide" evidence="4">
    <location>
        <begin position="1"/>
        <end position="22"/>
    </location>
</feature>
<dbReference type="GO" id="GO:0009507">
    <property type="term" value="C:chloroplast"/>
    <property type="evidence" value="ECO:0007669"/>
    <property type="project" value="UniProtKB-SubCell"/>
</dbReference>
<reference evidence="5 6" key="1">
    <citation type="journal article" date="2021" name="Sci. Rep.">
        <title>The genome of the diatom Chaetoceros tenuissimus carries an ancient integrated fragment of an extant virus.</title>
        <authorList>
            <person name="Hongo Y."/>
            <person name="Kimura K."/>
            <person name="Takaki Y."/>
            <person name="Yoshida Y."/>
            <person name="Baba S."/>
            <person name="Kobayashi G."/>
            <person name="Nagasaki K."/>
            <person name="Hano T."/>
            <person name="Tomaru Y."/>
        </authorList>
    </citation>
    <scope>NUCLEOTIDE SEQUENCE [LARGE SCALE GENOMIC DNA]</scope>
    <source>
        <strain evidence="5 6">NIES-3715</strain>
    </source>
</reference>
<dbReference type="PANTHER" id="PTHR33926:SF4">
    <property type="entry name" value="PROTEIN TIC 22, CHLOROPLASTIC"/>
    <property type="match status" value="1"/>
</dbReference>
<keyword evidence="3" id="KW-0934">Plastid</keyword>
<accession>A0AAD3CMD1</accession>
<dbReference type="PANTHER" id="PTHR33926">
    <property type="entry name" value="PROTEIN TIC 22, CHLOROPLASTIC"/>
    <property type="match status" value="1"/>
</dbReference>
<organism evidence="5 6">
    <name type="scientific">Chaetoceros tenuissimus</name>
    <dbReference type="NCBI Taxonomy" id="426638"/>
    <lineage>
        <taxon>Eukaryota</taxon>
        <taxon>Sar</taxon>
        <taxon>Stramenopiles</taxon>
        <taxon>Ochrophyta</taxon>
        <taxon>Bacillariophyta</taxon>
        <taxon>Coscinodiscophyceae</taxon>
        <taxon>Chaetocerotophycidae</taxon>
        <taxon>Chaetocerotales</taxon>
        <taxon>Chaetocerotaceae</taxon>
        <taxon>Chaetoceros</taxon>
    </lineage>
</organism>
<dbReference type="EMBL" id="BLLK01000029">
    <property type="protein sequence ID" value="GFH48622.1"/>
    <property type="molecule type" value="Genomic_DNA"/>
</dbReference>
<sequence length="437" mass="49062">MKLSSQSLAILSSAALLSQASASPRTVIQDLSSAVINKTRQVANLSNIFGSQTAIPAYDRVASQPVFTVTTPWGSPYLLFERTDRTETDLEFDDEIPSDASPMGTQKKQDNNRQVALYFMDEEDALRLRDEMLQMDQMKGADMRITASSLSKALAQSVNVNKGLLTGQPIDEHSGKARSPDEGGVLRYKIIPPKRELFYAARCNGRERVGLWGQNAEDDARLMMQSVPVIGGTLAMLRKNAYDRRRKEKRNAQMGVVDESSASSGDAVSGIRQKYKHMEGFVGVPVFHCPEMKKYNVVKGLLRNNRKKQTPLYFSYEDLVSSYETMRSKAKDPSVIPEKPEVEVYNLMDVITSIDRDQWRVKRAREIHGLLGKVPVLNKFTCKDGAYVEKTKTTSGLEQVVFVPNSKNTRFKESISRIGNSKARGLRQMRPWGKDMM</sequence>
<name>A0AAD3CMD1_9STRA</name>
<feature type="chain" id="PRO_5041938712" evidence="4">
    <location>
        <begin position="23"/>
        <end position="437"/>
    </location>
</feature>
<evidence type="ECO:0000256" key="2">
    <source>
        <dbReference type="ARBA" id="ARBA00022528"/>
    </source>
</evidence>
<evidence type="ECO:0000256" key="4">
    <source>
        <dbReference type="SAM" id="SignalP"/>
    </source>
</evidence>
<evidence type="ECO:0000256" key="3">
    <source>
        <dbReference type="ARBA" id="ARBA00022640"/>
    </source>
</evidence>
<dbReference type="Gene3D" id="3.40.1350.100">
    <property type="match status" value="2"/>
</dbReference>
<evidence type="ECO:0000313" key="6">
    <source>
        <dbReference type="Proteomes" id="UP001054902"/>
    </source>
</evidence>